<protein>
    <submittedName>
        <fullName evidence="1">Uncharacterized protein</fullName>
    </submittedName>
</protein>
<reference evidence="1 2" key="1">
    <citation type="submission" date="2018-08" db="EMBL/GenBank/DDBJ databases">
        <title>Comparative analysis of Burkholderia isolates from Puerto Rico.</title>
        <authorList>
            <person name="Hall C."/>
            <person name="Sahl J."/>
            <person name="Wagner D."/>
        </authorList>
    </citation>
    <scope>NUCLEOTIDE SEQUENCE [LARGE SCALE GENOMIC DNA]</scope>
    <source>
        <strain evidence="1 2">Bp8966</strain>
    </source>
</reference>
<gene>
    <name evidence="1" type="ORF">DF017_12720</name>
</gene>
<organism evidence="1 2">
    <name type="scientific">Burkholderia stagnalis</name>
    <dbReference type="NCBI Taxonomy" id="1503054"/>
    <lineage>
        <taxon>Bacteria</taxon>
        <taxon>Pseudomonadati</taxon>
        <taxon>Pseudomonadota</taxon>
        <taxon>Betaproteobacteria</taxon>
        <taxon>Burkholderiales</taxon>
        <taxon>Burkholderiaceae</taxon>
        <taxon>Burkholderia</taxon>
        <taxon>Burkholderia cepacia complex</taxon>
    </lineage>
</organism>
<accession>A0ABX9YR42</accession>
<keyword evidence="2" id="KW-1185">Reference proteome</keyword>
<comment type="caution">
    <text evidence="1">The sequence shown here is derived from an EMBL/GenBank/DDBJ whole genome shotgun (WGS) entry which is preliminary data.</text>
</comment>
<dbReference type="RefSeq" id="WP_124759645.1">
    <property type="nucleotide sequence ID" value="NZ_QTPM01000012.1"/>
</dbReference>
<sequence length="79" mass="9254">MSEKSTRTPGTVRDNINPELWKDLDPEIMSCDAESHVGNSCVRLLNLFERILANDELESNYRWTFARDALDQCRIWYFG</sequence>
<evidence type="ECO:0000313" key="1">
    <source>
        <dbReference type="EMBL" id="RQY93878.1"/>
    </source>
</evidence>
<proteinExistence type="predicted"/>
<dbReference type="Proteomes" id="UP000281098">
    <property type="component" value="Unassembled WGS sequence"/>
</dbReference>
<dbReference type="EMBL" id="QTPM01000012">
    <property type="protein sequence ID" value="RQY93878.1"/>
    <property type="molecule type" value="Genomic_DNA"/>
</dbReference>
<evidence type="ECO:0000313" key="2">
    <source>
        <dbReference type="Proteomes" id="UP000281098"/>
    </source>
</evidence>
<name>A0ABX9YR42_9BURK</name>